<reference evidence="2" key="1">
    <citation type="submission" date="2014-03" db="EMBL/GenBank/DDBJ databases">
        <authorList>
            <person name="Aksoy S."/>
            <person name="Warren W."/>
            <person name="Wilson R.K."/>
        </authorList>
    </citation>
    <scope>NUCLEOTIDE SEQUENCE [LARGE SCALE GENOMIC DNA]</scope>
    <source>
        <strain evidence="2">IAEA</strain>
    </source>
</reference>
<dbReference type="VEuPathDB" id="VectorBase:GPAI024339"/>
<protein>
    <submittedName>
        <fullName evidence="1">Uncharacterized protein</fullName>
    </submittedName>
</protein>
<name>A0A1A9ZTE9_GLOPL</name>
<accession>A0A1A9ZTE9</accession>
<dbReference type="EnsemblMetazoa" id="GPAI024339-RA">
    <property type="protein sequence ID" value="GPAI024339-PA"/>
    <property type="gene ID" value="GPAI024339"/>
</dbReference>
<evidence type="ECO:0000313" key="2">
    <source>
        <dbReference type="Proteomes" id="UP000092445"/>
    </source>
</evidence>
<sequence length="168" mass="19184">MHSNNYFELHTITAIYSTLLSINIQFTIRHYPSKESVSTTAVFCWWFSGISASANTTLNFHSSSTRPLNWGIAFKSVSAGVFRKPITCCSCQEAQFCFIQIYLTIKGNGMKKMRLTTKQQNELDTKITLTYICNIFFKYYYEIFIAEGGGAKKCTHKLASDFKQEDTI</sequence>
<keyword evidence="2" id="KW-1185">Reference proteome</keyword>
<dbReference type="Proteomes" id="UP000092445">
    <property type="component" value="Unassembled WGS sequence"/>
</dbReference>
<evidence type="ECO:0000313" key="1">
    <source>
        <dbReference type="EnsemblMetazoa" id="GPAI024339-PA"/>
    </source>
</evidence>
<organism evidence="1 2">
    <name type="scientific">Glossina pallidipes</name>
    <name type="common">Tsetse fly</name>
    <dbReference type="NCBI Taxonomy" id="7398"/>
    <lineage>
        <taxon>Eukaryota</taxon>
        <taxon>Metazoa</taxon>
        <taxon>Ecdysozoa</taxon>
        <taxon>Arthropoda</taxon>
        <taxon>Hexapoda</taxon>
        <taxon>Insecta</taxon>
        <taxon>Pterygota</taxon>
        <taxon>Neoptera</taxon>
        <taxon>Endopterygota</taxon>
        <taxon>Diptera</taxon>
        <taxon>Brachycera</taxon>
        <taxon>Muscomorpha</taxon>
        <taxon>Hippoboscoidea</taxon>
        <taxon>Glossinidae</taxon>
        <taxon>Glossina</taxon>
    </lineage>
</organism>
<reference evidence="1" key="2">
    <citation type="submission" date="2020-05" db="UniProtKB">
        <authorList>
            <consortium name="EnsemblMetazoa"/>
        </authorList>
    </citation>
    <scope>IDENTIFICATION</scope>
    <source>
        <strain evidence="1">IAEA</strain>
    </source>
</reference>
<proteinExistence type="predicted"/>
<dbReference type="AlphaFoldDB" id="A0A1A9ZTE9"/>